<proteinExistence type="predicted"/>
<evidence type="ECO:0000259" key="1">
    <source>
        <dbReference type="Pfam" id="PF06985"/>
    </source>
</evidence>
<dbReference type="PANTHER" id="PTHR24148">
    <property type="entry name" value="ANKYRIN REPEAT DOMAIN-CONTAINING PROTEIN 39 HOMOLOG-RELATED"/>
    <property type="match status" value="1"/>
</dbReference>
<dbReference type="EMBL" id="CALLCH030000010">
    <property type="protein sequence ID" value="CAI4214195.1"/>
    <property type="molecule type" value="Genomic_DNA"/>
</dbReference>
<dbReference type="AlphaFoldDB" id="A0A9P1H1F0"/>
<feature type="domain" description="Heterokaryon incompatibility" evidence="1">
    <location>
        <begin position="47"/>
        <end position="142"/>
    </location>
</feature>
<protein>
    <recommendedName>
        <fullName evidence="1">Heterokaryon incompatibility domain-containing protein</fullName>
    </recommendedName>
</protein>
<reference evidence="2" key="1">
    <citation type="submission" date="2022-11" db="EMBL/GenBank/DDBJ databases">
        <authorList>
            <person name="Scott C."/>
            <person name="Bruce N."/>
        </authorList>
    </citation>
    <scope>NUCLEOTIDE SEQUENCE</scope>
</reference>
<dbReference type="InterPro" id="IPR010730">
    <property type="entry name" value="HET"/>
</dbReference>
<evidence type="ECO:0000313" key="3">
    <source>
        <dbReference type="Proteomes" id="UP000838763"/>
    </source>
</evidence>
<comment type="caution">
    <text evidence="2">The sequence shown here is derived from an EMBL/GenBank/DDBJ whole genome shotgun (WGS) entry which is preliminary data.</text>
</comment>
<dbReference type="InterPro" id="IPR052895">
    <property type="entry name" value="HetReg/Transcr_Mod"/>
</dbReference>
<dbReference type="Pfam" id="PF06985">
    <property type="entry name" value="HET"/>
    <property type="match status" value="1"/>
</dbReference>
<sequence length="153" mass="17527">MFRYQPLDADQEEIRIVRFVRPFDPGAPLALELRHTALKGPRDPEPYSALSYVWGSDRHTREILINGEPIAITFNLHDVLVQLRENGVTGWLWADSVCIQQAHTAEKETQVGFMGQIFQRAGLVYMWLGRSTDEMYLAMSFLDSFSPNTPLRS</sequence>
<accession>A0A9P1H1F0</accession>
<dbReference type="PANTHER" id="PTHR24148:SF73">
    <property type="entry name" value="HET DOMAIN PROTEIN (AFU_ORTHOLOGUE AFUA_8G01020)"/>
    <property type="match status" value="1"/>
</dbReference>
<gene>
    <name evidence="2" type="ORF">PPNO1_LOCUS3929</name>
</gene>
<keyword evidence="3" id="KW-1185">Reference proteome</keyword>
<organism evidence="2 3">
    <name type="scientific">Parascedosporium putredinis</name>
    <dbReference type="NCBI Taxonomy" id="1442378"/>
    <lineage>
        <taxon>Eukaryota</taxon>
        <taxon>Fungi</taxon>
        <taxon>Dikarya</taxon>
        <taxon>Ascomycota</taxon>
        <taxon>Pezizomycotina</taxon>
        <taxon>Sordariomycetes</taxon>
        <taxon>Hypocreomycetidae</taxon>
        <taxon>Microascales</taxon>
        <taxon>Microascaceae</taxon>
        <taxon>Parascedosporium</taxon>
    </lineage>
</organism>
<evidence type="ECO:0000313" key="2">
    <source>
        <dbReference type="EMBL" id="CAI4214195.1"/>
    </source>
</evidence>
<dbReference type="OrthoDB" id="2157530at2759"/>
<dbReference type="Proteomes" id="UP000838763">
    <property type="component" value="Unassembled WGS sequence"/>
</dbReference>
<name>A0A9P1H1F0_9PEZI</name>